<feature type="region of interest" description="Disordered" evidence="2">
    <location>
        <begin position="52"/>
        <end position="195"/>
    </location>
</feature>
<dbReference type="Pfam" id="PF11250">
    <property type="entry name" value="FAF"/>
    <property type="match status" value="1"/>
</dbReference>
<feature type="compositionally biased region" description="Basic and acidic residues" evidence="2">
    <location>
        <begin position="152"/>
        <end position="163"/>
    </location>
</feature>
<dbReference type="InterPro" id="IPR046431">
    <property type="entry name" value="FAF_dom"/>
</dbReference>
<evidence type="ECO:0000313" key="5">
    <source>
        <dbReference type="Proteomes" id="UP001055439"/>
    </source>
</evidence>
<dbReference type="PANTHER" id="PTHR33155:SF9">
    <property type="entry name" value="FANTASTIC FOUR-LIKE PROTEIN (DUF3049)"/>
    <property type="match status" value="1"/>
</dbReference>
<evidence type="ECO:0000256" key="1">
    <source>
        <dbReference type="ARBA" id="ARBA00008690"/>
    </source>
</evidence>
<evidence type="ECO:0000313" key="4">
    <source>
        <dbReference type="EMBL" id="URE24840.1"/>
    </source>
</evidence>
<dbReference type="Proteomes" id="UP001055439">
    <property type="component" value="Chromosome 8"/>
</dbReference>
<proteinExistence type="inferred from homology"/>
<dbReference type="EMBL" id="CP097510">
    <property type="protein sequence ID" value="URE24840.1"/>
    <property type="molecule type" value="Genomic_DNA"/>
</dbReference>
<dbReference type="AlphaFoldDB" id="A0A9E7H188"/>
<comment type="similarity">
    <text evidence="1">Belongs to the fantastic four family.</text>
</comment>
<keyword evidence="5" id="KW-1185">Reference proteome</keyword>
<name>A0A9E7H188_9LILI</name>
<feature type="region of interest" description="Disordered" evidence="2">
    <location>
        <begin position="1"/>
        <end position="36"/>
    </location>
</feature>
<sequence>MAACGSLSSLFEKPKPENPTLIESLSSRNQMMPKKPVDNSCFTEIFGELHFQETPVPPPATGADRAPSFDLSDLDQNCTRGHGGKSSLDSLLGLDKKQEACDSSSSSSSNNRGFPQKKSDKLQLCTERLGSESSDGVDDLMKDGGDGWSGGHGKEKVDAERLNSDGGHPRNCSGARTEPGGFPPPISSIGRSGKSWSNFRSYRQNGRFVLREVRIPTQDLLHASREDGRLKLQLLHPDEDEDDQEQDDEEEEEEQDEKGQQL</sequence>
<feature type="compositionally biased region" description="Polar residues" evidence="2">
    <location>
        <begin position="21"/>
        <end position="30"/>
    </location>
</feature>
<evidence type="ECO:0000256" key="2">
    <source>
        <dbReference type="SAM" id="MobiDB-lite"/>
    </source>
</evidence>
<reference evidence="4" key="1">
    <citation type="submission" date="2022-05" db="EMBL/GenBank/DDBJ databases">
        <title>The Musa troglodytarum L. genome provides insights into the mechanism of non-climacteric behaviour and enrichment of carotenoids.</title>
        <authorList>
            <person name="Wang J."/>
        </authorList>
    </citation>
    <scope>NUCLEOTIDE SEQUENCE</scope>
    <source>
        <tissue evidence="4">Leaf</tissue>
    </source>
</reference>
<feature type="region of interest" description="Disordered" evidence="2">
    <location>
        <begin position="225"/>
        <end position="262"/>
    </location>
</feature>
<dbReference type="PANTHER" id="PTHR33155">
    <property type="entry name" value="FANTASTIC FOUR-LIKE PROTEIN (DUF3049)"/>
    <property type="match status" value="1"/>
</dbReference>
<accession>A0A9E7H188</accession>
<dbReference type="InterPro" id="IPR021410">
    <property type="entry name" value="FAF"/>
</dbReference>
<organism evidence="4 5">
    <name type="scientific">Musa troglodytarum</name>
    <name type="common">fe'i banana</name>
    <dbReference type="NCBI Taxonomy" id="320322"/>
    <lineage>
        <taxon>Eukaryota</taxon>
        <taxon>Viridiplantae</taxon>
        <taxon>Streptophyta</taxon>
        <taxon>Embryophyta</taxon>
        <taxon>Tracheophyta</taxon>
        <taxon>Spermatophyta</taxon>
        <taxon>Magnoliopsida</taxon>
        <taxon>Liliopsida</taxon>
        <taxon>Zingiberales</taxon>
        <taxon>Musaceae</taxon>
        <taxon>Musa</taxon>
    </lineage>
</organism>
<feature type="compositionally biased region" description="Acidic residues" evidence="2">
    <location>
        <begin position="238"/>
        <end position="256"/>
    </location>
</feature>
<evidence type="ECO:0000259" key="3">
    <source>
        <dbReference type="Pfam" id="PF11250"/>
    </source>
</evidence>
<feature type="domain" description="FAF" evidence="3">
    <location>
        <begin position="182"/>
        <end position="234"/>
    </location>
</feature>
<protein>
    <recommendedName>
        <fullName evidence="3">FAF domain-containing protein</fullName>
    </recommendedName>
</protein>
<gene>
    <name evidence="4" type="ORF">MUK42_05770</name>
</gene>
<dbReference type="OrthoDB" id="676808at2759"/>